<accession>A0A537JHG9</accession>
<evidence type="ECO:0000259" key="2">
    <source>
        <dbReference type="PROSITE" id="PS50110"/>
    </source>
</evidence>
<dbReference type="InterPro" id="IPR052020">
    <property type="entry name" value="Cyclic_di-GMP/3'3'-cGAMP_PDE"/>
</dbReference>
<feature type="modified residue" description="4-aspartylphosphate" evidence="1">
    <location>
        <position position="70"/>
    </location>
</feature>
<feature type="domain" description="HD-GYP" evidence="3">
    <location>
        <begin position="165"/>
        <end position="328"/>
    </location>
</feature>
<dbReference type="Pfam" id="PF13487">
    <property type="entry name" value="HD_5"/>
    <property type="match status" value="1"/>
</dbReference>
<dbReference type="Gene3D" id="3.40.50.2300">
    <property type="match status" value="1"/>
</dbReference>
<dbReference type="PANTHER" id="PTHR45228:SF1">
    <property type="entry name" value="CYCLIC DI-GMP PHOSPHODIESTERASE TM_0186"/>
    <property type="match status" value="1"/>
</dbReference>
<dbReference type="SMART" id="SM00471">
    <property type="entry name" value="HDc"/>
    <property type="match status" value="1"/>
</dbReference>
<dbReference type="EMBL" id="VBAO01000109">
    <property type="protein sequence ID" value="TMI82762.1"/>
    <property type="molecule type" value="Genomic_DNA"/>
</dbReference>
<dbReference type="Proteomes" id="UP000320048">
    <property type="component" value="Unassembled WGS sequence"/>
</dbReference>
<dbReference type="CDD" id="cd00077">
    <property type="entry name" value="HDc"/>
    <property type="match status" value="1"/>
</dbReference>
<evidence type="ECO:0000313" key="4">
    <source>
        <dbReference type="EMBL" id="TMI82762.1"/>
    </source>
</evidence>
<dbReference type="Pfam" id="PF00072">
    <property type="entry name" value="Response_reg"/>
    <property type="match status" value="1"/>
</dbReference>
<dbReference type="GO" id="GO:0000160">
    <property type="term" value="P:phosphorelay signal transduction system"/>
    <property type="evidence" value="ECO:0007669"/>
    <property type="project" value="InterPro"/>
</dbReference>
<dbReference type="SUPFAM" id="SSF52172">
    <property type="entry name" value="CheY-like"/>
    <property type="match status" value="1"/>
</dbReference>
<evidence type="ECO:0000313" key="5">
    <source>
        <dbReference type="Proteomes" id="UP000320048"/>
    </source>
</evidence>
<reference evidence="4 5" key="1">
    <citation type="journal article" date="2019" name="Nat. Microbiol.">
        <title>Mediterranean grassland soil C-N compound turnover is dependent on rainfall and depth, and is mediated by genomically divergent microorganisms.</title>
        <authorList>
            <person name="Diamond S."/>
            <person name="Andeer P.F."/>
            <person name="Li Z."/>
            <person name="Crits-Christoph A."/>
            <person name="Burstein D."/>
            <person name="Anantharaman K."/>
            <person name="Lane K.R."/>
            <person name="Thomas B.C."/>
            <person name="Pan C."/>
            <person name="Northen T.R."/>
            <person name="Banfield J.F."/>
        </authorList>
    </citation>
    <scope>NUCLEOTIDE SEQUENCE [LARGE SCALE GENOMIC DNA]</scope>
    <source>
        <strain evidence="4">NP_7</strain>
    </source>
</reference>
<dbReference type="InterPro" id="IPR001789">
    <property type="entry name" value="Sig_transdc_resp-reg_receiver"/>
</dbReference>
<dbReference type="InterPro" id="IPR011006">
    <property type="entry name" value="CheY-like_superfamily"/>
</dbReference>
<evidence type="ECO:0000259" key="3">
    <source>
        <dbReference type="PROSITE" id="PS51832"/>
    </source>
</evidence>
<evidence type="ECO:0000256" key="1">
    <source>
        <dbReference type="PROSITE-ProRule" id="PRU00169"/>
    </source>
</evidence>
<gene>
    <name evidence="4" type="ORF">E6H04_04215</name>
</gene>
<dbReference type="Gene3D" id="1.10.3210.10">
    <property type="entry name" value="Hypothetical protein af1432"/>
    <property type="match status" value="1"/>
</dbReference>
<name>A0A537JHG9_9BACT</name>
<proteinExistence type="predicted"/>
<dbReference type="SMART" id="SM00448">
    <property type="entry name" value="REC"/>
    <property type="match status" value="1"/>
</dbReference>
<dbReference type="AlphaFoldDB" id="A0A537JHG9"/>
<dbReference type="InterPro" id="IPR003607">
    <property type="entry name" value="HD/PDEase_dom"/>
</dbReference>
<dbReference type="PANTHER" id="PTHR45228">
    <property type="entry name" value="CYCLIC DI-GMP PHOSPHODIESTERASE TM_0186-RELATED"/>
    <property type="match status" value="1"/>
</dbReference>
<keyword evidence="1" id="KW-0597">Phosphoprotein</keyword>
<dbReference type="PROSITE" id="PS51832">
    <property type="entry name" value="HD_GYP"/>
    <property type="match status" value="1"/>
</dbReference>
<protein>
    <submittedName>
        <fullName evidence="4">Response regulator</fullName>
    </submittedName>
</protein>
<dbReference type="CDD" id="cd17551">
    <property type="entry name" value="REC_RpfG-like"/>
    <property type="match status" value="1"/>
</dbReference>
<organism evidence="4 5">
    <name type="scientific">Candidatus Segetimicrobium genomatis</name>
    <dbReference type="NCBI Taxonomy" id="2569760"/>
    <lineage>
        <taxon>Bacteria</taxon>
        <taxon>Bacillati</taxon>
        <taxon>Candidatus Sysuimicrobiota</taxon>
        <taxon>Candidatus Sysuimicrobiia</taxon>
        <taxon>Candidatus Sysuimicrobiales</taxon>
        <taxon>Candidatus Segetimicrobiaceae</taxon>
        <taxon>Candidatus Segetimicrobium</taxon>
    </lineage>
</organism>
<sequence length="328" mass="36368">MTSSRSAIRTVQDPLLMEARILIVDDQEANTRLLESLLRRSGYTSLKTTTDPREVLGLYAEFTPDLILLDLVMPGLDGFGVMEALRGLVPAGTYLPVLVLTADITPEAKQRALASGAKDFLTKPFDPTEVLLRIRNLLETRWLHLKLQDRNRLLEAKVSARTEDLEEAQIEILERLALAAEYRDDLTGRHTQRVGQHAGVLARALGLADDQVTLIRRAATLHDVGKIVIPDYLLLKPVNLGPEEFEVLKAHTTIGARILSGSRFPLLQMAAEIALAHHERWDGKGYPEGLKGDAIPLPARIVAVVDAWREGEARNGIGGWWRCSPPPR</sequence>
<dbReference type="SUPFAM" id="SSF109604">
    <property type="entry name" value="HD-domain/PDEase-like"/>
    <property type="match status" value="1"/>
</dbReference>
<dbReference type="PROSITE" id="PS50110">
    <property type="entry name" value="RESPONSE_REGULATORY"/>
    <property type="match status" value="1"/>
</dbReference>
<feature type="domain" description="Response regulatory" evidence="2">
    <location>
        <begin position="20"/>
        <end position="138"/>
    </location>
</feature>
<dbReference type="InterPro" id="IPR037522">
    <property type="entry name" value="HD_GYP_dom"/>
</dbReference>
<comment type="caution">
    <text evidence="4">The sequence shown here is derived from an EMBL/GenBank/DDBJ whole genome shotgun (WGS) entry which is preliminary data.</text>
</comment>